<dbReference type="PANTHER" id="PTHR34980">
    <property type="entry name" value="INNER MEMBRANE PROTEIN-RELATED-RELATED"/>
    <property type="match status" value="1"/>
</dbReference>
<feature type="transmembrane region" description="Helical" evidence="2">
    <location>
        <begin position="81"/>
        <end position="102"/>
    </location>
</feature>
<gene>
    <name evidence="3" type="ORF">A3J93_00735</name>
</gene>
<evidence type="ECO:0000313" key="3">
    <source>
        <dbReference type="EMBL" id="OGH88611.1"/>
    </source>
</evidence>
<feature type="region of interest" description="Disordered" evidence="1">
    <location>
        <begin position="107"/>
        <end position="128"/>
    </location>
</feature>
<name>A0A1F6NXJ5_9BACT</name>
<dbReference type="Pfam" id="PF05656">
    <property type="entry name" value="DUF805"/>
    <property type="match status" value="1"/>
</dbReference>
<evidence type="ECO:0000313" key="4">
    <source>
        <dbReference type="Proteomes" id="UP000177907"/>
    </source>
</evidence>
<dbReference type="AlphaFoldDB" id="A0A1F6NXJ5"/>
<keyword evidence="2" id="KW-0812">Transmembrane</keyword>
<dbReference type="EMBL" id="MFQZ01000001">
    <property type="protein sequence ID" value="OGH88611.1"/>
    <property type="molecule type" value="Genomic_DNA"/>
</dbReference>
<protein>
    <recommendedName>
        <fullName evidence="5">DUF805 domain-containing protein</fullName>
    </recommendedName>
</protein>
<feature type="transmembrane region" description="Helical" evidence="2">
    <location>
        <begin position="21"/>
        <end position="39"/>
    </location>
</feature>
<feature type="transmembrane region" description="Helical" evidence="2">
    <location>
        <begin position="51"/>
        <end position="69"/>
    </location>
</feature>
<evidence type="ECO:0000256" key="2">
    <source>
        <dbReference type="SAM" id="Phobius"/>
    </source>
</evidence>
<dbReference type="PANTHER" id="PTHR34980:SF2">
    <property type="entry name" value="INNER MEMBRANE PROTEIN YHAH-RELATED"/>
    <property type="match status" value="1"/>
</dbReference>
<dbReference type="STRING" id="1798704.A3J93_00735"/>
<reference evidence="3 4" key="1">
    <citation type="journal article" date="2016" name="Nat. Commun.">
        <title>Thousands of microbial genomes shed light on interconnected biogeochemical processes in an aquifer system.</title>
        <authorList>
            <person name="Anantharaman K."/>
            <person name="Brown C.T."/>
            <person name="Hug L.A."/>
            <person name="Sharon I."/>
            <person name="Castelle C.J."/>
            <person name="Probst A.J."/>
            <person name="Thomas B.C."/>
            <person name="Singh A."/>
            <person name="Wilkins M.J."/>
            <person name="Karaoz U."/>
            <person name="Brodie E.L."/>
            <person name="Williams K.H."/>
            <person name="Hubbard S.S."/>
            <person name="Banfield J.F."/>
        </authorList>
    </citation>
    <scope>NUCLEOTIDE SEQUENCE [LARGE SCALE GENOMIC DNA]</scope>
</reference>
<dbReference type="InterPro" id="IPR008523">
    <property type="entry name" value="DUF805"/>
</dbReference>
<dbReference type="Proteomes" id="UP000177907">
    <property type="component" value="Unassembled WGS sequence"/>
</dbReference>
<evidence type="ECO:0008006" key="5">
    <source>
        <dbReference type="Google" id="ProtNLM"/>
    </source>
</evidence>
<sequence>MHWYIDVLKKYAVFSGRASRAEYWMFALINTVIVAVLFYGGTTAVSYTVGYGLYVSYALAIAVPSWALTVRRLHDVGKSGWWIFINLIPLVGGIWFFVLTVLDSKPGDNQYGPSPKGAGATPSAPASM</sequence>
<keyword evidence="2" id="KW-1133">Transmembrane helix</keyword>
<comment type="caution">
    <text evidence="3">The sequence shown here is derived from an EMBL/GenBank/DDBJ whole genome shotgun (WGS) entry which is preliminary data.</text>
</comment>
<dbReference type="GO" id="GO:0005886">
    <property type="term" value="C:plasma membrane"/>
    <property type="evidence" value="ECO:0007669"/>
    <property type="project" value="TreeGrafter"/>
</dbReference>
<accession>A0A1F6NXJ5</accession>
<organism evidence="3 4">
    <name type="scientific">Candidatus Magasanikbacteria bacterium RIFOXYC2_FULL_42_28</name>
    <dbReference type="NCBI Taxonomy" id="1798704"/>
    <lineage>
        <taxon>Bacteria</taxon>
        <taxon>Candidatus Magasanikiibacteriota</taxon>
    </lineage>
</organism>
<proteinExistence type="predicted"/>
<evidence type="ECO:0000256" key="1">
    <source>
        <dbReference type="SAM" id="MobiDB-lite"/>
    </source>
</evidence>
<keyword evidence="2" id="KW-0472">Membrane</keyword>